<dbReference type="RefSeq" id="WP_145193454.1">
    <property type="nucleotide sequence ID" value="NZ_CP036266.1"/>
</dbReference>
<dbReference type="Pfam" id="PF03781">
    <property type="entry name" value="FGE-sulfatase"/>
    <property type="match status" value="1"/>
</dbReference>
<organism evidence="2 3">
    <name type="scientific">Gimesia chilikensis</name>
    <dbReference type="NCBI Taxonomy" id="2605989"/>
    <lineage>
        <taxon>Bacteria</taxon>
        <taxon>Pseudomonadati</taxon>
        <taxon>Planctomycetota</taxon>
        <taxon>Planctomycetia</taxon>
        <taxon>Planctomycetales</taxon>
        <taxon>Planctomycetaceae</taxon>
        <taxon>Gimesia</taxon>
    </lineage>
</organism>
<dbReference type="AlphaFoldDB" id="A0A517PZ13"/>
<dbReference type="InterPro" id="IPR005532">
    <property type="entry name" value="SUMF_dom"/>
</dbReference>
<evidence type="ECO:0000313" key="3">
    <source>
        <dbReference type="Proteomes" id="UP000320421"/>
    </source>
</evidence>
<dbReference type="SUPFAM" id="SSF56436">
    <property type="entry name" value="C-type lectin-like"/>
    <property type="match status" value="1"/>
</dbReference>
<dbReference type="InterPro" id="IPR042095">
    <property type="entry name" value="SUMF_sf"/>
</dbReference>
<dbReference type="OrthoDB" id="4050476at2"/>
<proteinExistence type="predicted"/>
<dbReference type="Proteomes" id="UP000320421">
    <property type="component" value="Chromosome"/>
</dbReference>
<protein>
    <submittedName>
        <fullName evidence="2">Formylglycine-generating sulfatase enzyme</fullName>
    </submittedName>
</protein>
<dbReference type="Gene3D" id="3.90.1580.10">
    <property type="entry name" value="paralog of FGE (formylglycine-generating enzyme)"/>
    <property type="match status" value="1"/>
</dbReference>
<dbReference type="EMBL" id="CP036266">
    <property type="protein sequence ID" value="QDT24621.1"/>
    <property type="molecule type" value="Genomic_DNA"/>
</dbReference>
<keyword evidence="3" id="KW-1185">Reference proteome</keyword>
<evidence type="ECO:0000313" key="2">
    <source>
        <dbReference type="EMBL" id="QDT24621.1"/>
    </source>
</evidence>
<accession>A0A517PZ13</accession>
<sequence length="274" mass="31194">MTIHRETWNRLTNSERVDLALEVRRSLPVPFAFSGIRTFQYQGQENSLAVFNYDNSEFVLIPGDTVQLGYEWERPFPLTSEQVELWEIALEEFETPMSFDDYLEEIMTPPRDVSLDAFLLETKIKRLVDQKLKGAAVDESAPFPHHARARAQLASQGFRLPTSDEWEYACGAGVRTLYRWGEDAPMDWSPSEDRGWLQSGPNAFGLTIANNPWQWEAIHEPGFRRGGDGGGMSCGGGMPYMLGWLMLATAYIYKDDFDRPVLGDDVRRALTVEL</sequence>
<reference evidence="2 3" key="1">
    <citation type="submission" date="2019-02" db="EMBL/GenBank/DDBJ databases">
        <title>Deep-cultivation of Planctomycetes and their phenomic and genomic characterization uncovers novel biology.</title>
        <authorList>
            <person name="Wiegand S."/>
            <person name="Jogler M."/>
            <person name="Boedeker C."/>
            <person name="Pinto D."/>
            <person name="Vollmers J."/>
            <person name="Rivas-Marin E."/>
            <person name="Kohn T."/>
            <person name="Peeters S.H."/>
            <person name="Heuer A."/>
            <person name="Rast P."/>
            <person name="Oberbeckmann S."/>
            <person name="Bunk B."/>
            <person name="Jeske O."/>
            <person name="Meyerdierks A."/>
            <person name="Storesund J.E."/>
            <person name="Kallscheuer N."/>
            <person name="Luecker S."/>
            <person name="Lage O.M."/>
            <person name="Pohl T."/>
            <person name="Merkel B.J."/>
            <person name="Hornburger P."/>
            <person name="Mueller R.-W."/>
            <person name="Bruemmer F."/>
            <person name="Labrenz M."/>
            <person name="Spormann A.M."/>
            <person name="Op den Camp H."/>
            <person name="Overmann J."/>
            <person name="Amann R."/>
            <person name="Jetten M.S.M."/>
            <person name="Mascher T."/>
            <person name="Medema M.H."/>
            <person name="Devos D.P."/>
            <person name="Kaster A.-K."/>
            <person name="Ovreas L."/>
            <person name="Rohde M."/>
            <person name="Galperin M.Y."/>
            <person name="Jogler C."/>
        </authorList>
    </citation>
    <scope>NUCLEOTIDE SEQUENCE [LARGE SCALE GENOMIC DNA]</scope>
    <source>
        <strain evidence="2 3">HG66A1</strain>
    </source>
</reference>
<name>A0A517PZ13_9PLAN</name>
<evidence type="ECO:0000259" key="1">
    <source>
        <dbReference type="Pfam" id="PF03781"/>
    </source>
</evidence>
<feature type="domain" description="Sulfatase-modifying factor enzyme-like" evidence="1">
    <location>
        <begin position="57"/>
        <end position="203"/>
    </location>
</feature>
<gene>
    <name evidence="2" type="ORF">HG66A1_64560</name>
</gene>
<dbReference type="InterPro" id="IPR016187">
    <property type="entry name" value="CTDL_fold"/>
</dbReference>